<gene>
    <name evidence="2" type="ORF">METZ01_LOCUS70235</name>
</gene>
<dbReference type="AlphaFoldDB" id="A0A381TPG8"/>
<name>A0A381TPG8_9ZZZZ</name>
<evidence type="ECO:0000256" key="1">
    <source>
        <dbReference type="SAM" id="MobiDB-lite"/>
    </source>
</evidence>
<reference evidence="2" key="1">
    <citation type="submission" date="2018-05" db="EMBL/GenBank/DDBJ databases">
        <authorList>
            <person name="Lanie J.A."/>
            <person name="Ng W.-L."/>
            <person name="Kazmierczak K.M."/>
            <person name="Andrzejewski T.M."/>
            <person name="Davidsen T.M."/>
            <person name="Wayne K.J."/>
            <person name="Tettelin H."/>
            <person name="Glass J.I."/>
            <person name="Rusch D."/>
            <person name="Podicherti R."/>
            <person name="Tsui H.-C.T."/>
            <person name="Winkler M.E."/>
        </authorList>
    </citation>
    <scope>NUCLEOTIDE SEQUENCE</scope>
</reference>
<protein>
    <submittedName>
        <fullName evidence="2">Uncharacterized protein</fullName>
    </submittedName>
</protein>
<dbReference type="EMBL" id="UINC01004862">
    <property type="protein sequence ID" value="SVA17381.1"/>
    <property type="molecule type" value="Genomic_DNA"/>
</dbReference>
<proteinExistence type="predicted"/>
<feature type="non-terminal residue" evidence="2">
    <location>
        <position position="105"/>
    </location>
</feature>
<accession>A0A381TPG8</accession>
<sequence length="105" mass="11544">MRTNANFGVSGFRSQYLVLAKDARFQLRQYPMLRTTPRGFEPLRSKTTHLAGEPLNHSGKVSFSLAAASTGSRNWGQKPRAAQKKKFCVSTSGNRTPGVCVTGRN</sequence>
<feature type="region of interest" description="Disordered" evidence="1">
    <location>
        <begin position="71"/>
        <end position="90"/>
    </location>
</feature>
<evidence type="ECO:0000313" key="2">
    <source>
        <dbReference type="EMBL" id="SVA17381.1"/>
    </source>
</evidence>
<organism evidence="2">
    <name type="scientific">marine metagenome</name>
    <dbReference type="NCBI Taxonomy" id="408172"/>
    <lineage>
        <taxon>unclassified sequences</taxon>
        <taxon>metagenomes</taxon>
        <taxon>ecological metagenomes</taxon>
    </lineage>
</organism>